<evidence type="ECO:0000313" key="1">
    <source>
        <dbReference type="EMBL" id="KAI9902956.1"/>
    </source>
</evidence>
<dbReference type="Proteomes" id="UP001163324">
    <property type="component" value="Chromosome 2"/>
</dbReference>
<sequence>MASSRTSVPTDGYPIDTSSDPIVPSDHDSDCSESSSDGVSIPLGLSSEQQEYSDLDIDMNVPSDAESSPEGISMDLDAGIELHGPDHDPLPLAALFGAIYSAESQHAGAQHHPLLQHIFNESFFTGSNTSQLPTVHNHTHYYDDLGDEVHQHNSEHSDTSDEGNAMLLSNDHGGAPILNQEVTNDPTIGSMLNDLASNTPEPGATDDNDNVYDHDSESHHVHHDSDSSYTSQPGDEPTETEEQEQEQAFGGLPNAGQTTQTTQTTGQNVTNWPNILGLLNNGTVLMPHTMIPPFHGTNSAIGVGTENAGLSLFMDTWSGSSRRSRPDRTMAFHQLSRRVKMIRKDLLDGDRFDLQGLNWSAMGTTRKAARKMREKTYKNYVNCLGSDNWESLPLEQRPRRIRSSEDFLLFDHMNVRSDAHLAHFQLRSLLASPSSSKVLYATRLGINVADLNRNRIKSFMSLRQSPFDIAWERRITTLDAKNGIVMAGTFSGDYMIKSLHSSDSKEFTEGSITSGQAGITNHIQLYSPRRSSSTVAAISSNDDTFRIFDIASQRFTQETAFPFPINCTSISPDRRLRAMVGDSLEAVVADAESGRILVELSGHRDYGFACDWSECGRYVATGFQDKSVRVWDSRKWTSSNGDGVSVANLSCNIAGARSLRFSPLGSGPPILVAAEEADFISVINGQTFDSKQQFDIFGEISGLDFSDEGRELNVLCSDPHRGGIMHFRRCEFGAVARSPELPYWDPIERAWADSDQQPSRSDWTSGRVGTQVCPRSLPAPF</sequence>
<keyword evidence="2" id="KW-1185">Reference proteome</keyword>
<protein>
    <submittedName>
        <fullName evidence="1">Uncharacterized protein</fullName>
    </submittedName>
</protein>
<dbReference type="EMBL" id="CM047941">
    <property type="protein sequence ID" value="KAI9902956.1"/>
    <property type="molecule type" value="Genomic_DNA"/>
</dbReference>
<organism evidence="1 2">
    <name type="scientific">Trichothecium roseum</name>
    <dbReference type="NCBI Taxonomy" id="47278"/>
    <lineage>
        <taxon>Eukaryota</taxon>
        <taxon>Fungi</taxon>
        <taxon>Dikarya</taxon>
        <taxon>Ascomycota</taxon>
        <taxon>Pezizomycotina</taxon>
        <taxon>Sordariomycetes</taxon>
        <taxon>Hypocreomycetidae</taxon>
        <taxon>Hypocreales</taxon>
        <taxon>Hypocreales incertae sedis</taxon>
        <taxon>Trichothecium</taxon>
    </lineage>
</organism>
<reference evidence="1" key="1">
    <citation type="submission" date="2022-10" db="EMBL/GenBank/DDBJ databases">
        <title>Complete Genome of Trichothecium roseum strain YXFP-22015, a Plant Pathogen Isolated from Citrus.</title>
        <authorList>
            <person name="Wang Y."/>
            <person name="Zhu L."/>
        </authorList>
    </citation>
    <scope>NUCLEOTIDE SEQUENCE</scope>
    <source>
        <strain evidence="1">YXFP-22015</strain>
    </source>
</reference>
<name>A0ACC0V978_9HYPO</name>
<evidence type="ECO:0000313" key="2">
    <source>
        <dbReference type="Proteomes" id="UP001163324"/>
    </source>
</evidence>
<comment type="caution">
    <text evidence="1">The sequence shown here is derived from an EMBL/GenBank/DDBJ whole genome shotgun (WGS) entry which is preliminary data.</text>
</comment>
<gene>
    <name evidence="1" type="ORF">N3K66_002308</name>
</gene>
<accession>A0ACC0V978</accession>
<proteinExistence type="predicted"/>